<dbReference type="InterPro" id="IPR001173">
    <property type="entry name" value="Glyco_trans_2-like"/>
</dbReference>
<keyword evidence="3" id="KW-1185">Reference proteome</keyword>
<dbReference type="InterPro" id="IPR029044">
    <property type="entry name" value="Nucleotide-diphossugar_trans"/>
</dbReference>
<dbReference type="Pfam" id="PF00535">
    <property type="entry name" value="Glycos_transf_2"/>
    <property type="match status" value="1"/>
</dbReference>
<proteinExistence type="predicted"/>
<evidence type="ECO:0000313" key="3">
    <source>
        <dbReference type="Proteomes" id="UP000422108"/>
    </source>
</evidence>
<gene>
    <name evidence="2" type="ORF">DSCOOX_09730</name>
</gene>
<dbReference type="Proteomes" id="UP000422108">
    <property type="component" value="Chromosome"/>
</dbReference>
<accession>A0A5K8A5C0</accession>
<evidence type="ECO:0000313" key="2">
    <source>
        <dbReference type="EMBL" id="BBO87793.1"/>
    </source>
</evidence>
<dbReference type="PANTHER" id="PTHR43179:SF7">
    <property type="entry name" value="RHAMNOSYLTRANSFERASE WBBL"/>
    <property type="match status" value="1"/>
</dbReference>
<evidence type="ECO:0000259" key="1">
    <source>
        <dbReference type="Pfam" id="PF00535"/>
    </source>
</evidence>
<name>A0A5K8A5C0_9BACT</name>
<dbReference type="SUPFAM" id="SSF53448">
    <property type="entry name" value="Nucleotide-diphospho-sugar transferases"/>
    <property type="match status" value="1"/>
</dbReference>
<feature type="domain" description="Glycosyltransferase 2-like" evidence="1">
    <location>
        <begin position="10"/>
        <end position="179"/>
    </location>
</feature>
<dbReference type="EMBL" id="AP021879">
    <property type="protein sequence ID" value="BBO87793.1"/>
    <property type="molecule type" value="Genomic_DNA"/>
</dbReference>
<dbReference type="PANTHER" id="PTHR43179">
    <property type="entry name" value="RHAMNOSYLTRANSFERASE WBBL"/>
    <property type="match status" value="1"/>
</dbReference>
<dbReference type="Gene3D" id="3.90.550.10">
    <property type="entry name" value="Spore Coat Polysaccharide Biosynthesis Protein SpsA, Chain A"/>
    <property type="match status" value="1"/>
</dbReference>
<dbReference type="RefSeq" id="WP_155309203.1">
    <property type="nucleotide sequence ID" value="NZ_AP021879.1"/>
</dbReference>
<dbReference type="AlphaFoldDB" id="A0A5K8A5C0"/>
<organism evidence="2 3">
    <name type="scientific">Desulfosarcina ovata subsp. ovata</name>
    <dbReference type="NCBI Taxonomy" id="2752305"/>
    <lineage>
        <taxon>Bacteria</taxon>
        <taxon>Pseudomonadati</taxon>
        <taxon>Thermodesulfobacteriota</taxon>
        <taxon>Desulfobacteria</taxon>
        <taxon>Desulfobacterales</taxon>
        <taxon>Desulfosarcinaceae</taxon>
        <taxon>Desulfosarcina</taxon>
    </lineage>
</organism>
<sequence length="264" mass="30406">MNDNAEPKVSIIIPHYKTESLVKLCLRSIRFFTQLPYEVVVIDNGSGDDPSLDYLRQVDWIKLIERTGNINPAPDGAHKEAMDIGISESSAPYILSFHTDTIPVHEKWLDWLLEQINTDPKASAVGTYKLEIKSPWQLLFRKIERALMIRRKPEAGTKDNPYYIRSHCALYRRKILEKLNLHFVSNETAGRNIHFGLINSGFEAKLLSVEEMLRYVVHLNHGTMVLQPDLGARKKTIRKGKSRIDTFFKSVSIKNIYQDESLDR</sequence>
<reference evidence="2 3" key="1">
    <citation type="submission" date="2019-11" db="EMBL/GenBank/DDBJ databases">
        <title>Comparative genomics of hydrocarbon-degrading Desulfosarcina strains.</title>
        <authorList>
            <person name="Watanabe M."/>
            <person name="Kojima H."/>
            <person name="Fukui M."/>
        </authorList>
    </citation>
    <scope>NUCLEOTIDE SEQUENCE [LARGE SCALE GENOMIC DNA]</scope>
    <source>
        <strain evidence="3">oXyS1</strain>
    </source>
</reference>
<protein>
    <recommendedName>
        <fullName evidence="1">Glycosyltransferase 2-like domain-containing protein</fullName>
    </recommendedName>
</protein>